<keyword evidence="2" id="KW-1185">Reference proteome</keyword>
<accession>A0A1J1I778</accession>
<evidence type="ECO:0000313" key="2">
    <source>
        <dbReference type="Proteomes" id="UP000183832"/>
    </source>
</evidence>
<dbReference type="AlphaFoldDB" id="A0A1J1I778"/>
<evidence type="ECO:0000313" key="1">
    <source>
        <dbReference type="EMBL" id="CRK94273.1"/>
    </source>
</evidence>
<dbReference type="EMBL" id="CVRI01000038">
    <property type="protein sequence ID" value="CRK94273.1"/>
    <property type="molecule type" value="Genomic_DNA"/>
</dbReference>
<dbReference type="Proteomes" id="UP000183832">
    <property type="component" value="Unassembled WGS sequence"/>
</dbReference>
<organism evidence="1 2">
    <name type="scientific">Clunio marinus</name>
    <dbReference type="NCBI Taxonomy" id="568069"/>
    <lineage>
        <taxon>Eukaryota</taxon>
        <taxon>Metazoa</taxon>
        <taxon>Ecdysozoa</taxon>
        <taxon>Arthropoda</taxon>
        <taxon>Hexapoda</taxon>
        <taxon>Insecta</taxon>
        <taxon>Pterygota</taxon>
        <taxon>Neoptera</taxon>
        <taxon>Endopterygota</taxon>
        <taxon>Diptera</taxon>
        <taxon>Nematocera</taxon>
        <taxon>Chironomoidea</taxon>
        <taxon>Chironomidae</taxon>
        <taxon>Clunio</taxon>
    </lineage>
</organism>
<gene>
    <name evidence="1" type="ORF">CLUMA_CG007788</name>
</gene>
<proteinExistence type="predicted"/>
<sequence>MHDKNLALSHSNTLNNQCSVLIDTLSGLALKRKTYLEIHDSLLEEKFGDAADIVGGWRRMDRRKNFILYTFN</sequence>
<name>A0A1J1I778_9DIPT</name>
<protein>
    <submittedName>
        <fullName evidence="1">CLUMA_CG007788, isoform A</fullName>
    </submittedName>
</protein>
<reference evidence="1 2" key="1">
    <citation type="submission" date="2015-04" db="EMBL/GenBank/DDBJ databases">
        <authorList>
            <person name="Syromyatnikov M.Y."/>
            <person name="Popov V.N."/>
        </authorList>
    </citation>
    <scope>NUCLEOTIDE SEQUENCE [LARGE SCALE GENOMIC DNA]</scope>
</reference>